<comment type="cofactor">
    <cofactor evidence="1">
        <name>pyridoxal 5'-phosphate</name>
        <dbReference type="ChEBI" id="CHEBI:597326"/>
    </cofactor>
</comment>
<dbReference type="Proteomes" id="UP000004200">
    <property type="component" value="Unassembled WGS sequence"/>
</dbReference>
<dbReference type="GO" id="GO:0042802">
    <property type="term" value="F:identical protein binding"/>
    <property type="evidence" value="ECO:0007669"/>
    <property type="project" value="TreeGrafter"/>
</dbReference>
<accession>G2E8M0</accession>
<keyword evidence="2 6" id="KW-0032">Aminotransferase</keyword>
<evidence type="ECO:0000313" key="6">
    <source>
        <dbReference type="EMBL" id="EGV27553.1"/>
    </source>
</evidence>
<dbReference type="EMBL" id="AFWT01000093">
    <property type="protein sequence ID" value="EGV27553.1"/>
    <property type="molecule type" value="Genomic_DNA"/>
</dbReference>
<reference evidence="6 7" key="1">
    <citation type="submission" date="2011-06" db="EMBL/GenBank/DDBJ databases">
        <title>The draft genome of Thiorhodococcus drewsii AZ1.</title>
        <authorList>
            <consortium name="US DOE Joint Genome Institute (JGI-PGF)"/>
            <person name="Lucas S."/>
            <person name="Han J."/>
            <person name="Lapidus A."/>
            <person name="Cheng J.-F."/>
            <person name="Goodwin L."/>
            <person name="Pitluck S."/>
            <person name="Peters L."/>
            <person name="Land M.L."/>
            <person name="Hauser L."/>
            <person name="Vogl K."/>
            <person name="Liu Z."/>
            <person name="Imhoff J."/>
            <person name="Thiel V."/>
            <person name="Frigaard N.-U."/>
            <person name="Bryant D.A."/>
            <person name="Woyke T.J."/>
        </authorList>
    </citation>
    <scope>NUCLEOTIDE SEQUENCE [LARGE SCALE GENOMIC DNA]</scope>
    <source>
        <strain evidence="6 7">AZ1</strain>
    </source>
</reference>
<dbReference type="GO" id="GO:0003992">
    <property type="term" value="F:N2-acetyl-L-ornithine:2-oxoglutarate 5-aminotransferase activity"/>
    <property type="evidence" value="ECO:0007669"/>
    <property type="project" value="UniProtKB-EC"/>
</dbReference>
<dbReference type="GO" id="GO:0030170">
    <property type="term" value="F:pyridoxal phosphate binding"/>
    <property type="evidence" value="ECO:0007669"/>
    <property type="project" value="InterPro"/>
</dbReference>
<organism evidence="6 7">
    <name type="scientific">Thiorhodococcus drewsii AZ1</name>
    <dbReference type="NCBI Taxonomy" id="765913"/>
    <lineage>
        <taxon>Bacteria</taxon>
        <taxon>Pseudomonadati</taxon>
        <taxon>Pseudomonadota</taxon>
        <taxon>Gammaproteobacteria</taxon>
        <taxon>Chromatiales</taxon>
        <taxon>Chromatiaceae</taxon>
        <taxon>Thiorhodococcus</taxon>
    </lineage>
</organism>
<dbReference type="PANTHER" id="PTHR11986:SF79">
    <property type="entry name" value="ACETYLORNITHINE AMINOTRANSFERASE, MITOCHONDRIAL"/>
    <property type="match status" value="1"/>
</dbReference>
<sequence>MKNILDCTGHQLKIPNIIRSDGVYLFDSDEKRYMDLESGVWCAALGHKNRRINDAIKDQIDRIMHVGFCYSSEIVDSVANSLLNLTNFESGKCVFLSSGSEAIEILRQISRTLSGKEHKTLTLHDAYLGSYSSVIDREKNWYSFNWEKCETCPSKNACDSSCKALLSIPENISEFVFEPGSASGFVRFPPKALIKKIVSIVRKNKGKVIANEVTTGIGRTGKWFGYQHYDIEPDMIAVGKGVGNGYPVSVAIVNKEIASELQESSFDYMQGHQNDPLAAAVVREVIQTITDENLIEGARKKGVKFHAQLESLVDGKVAIGIRGRGLMFAIDLASERITSKIYDDLIERGYIVCNRGSFLRIDPPLTIIEQQFSEFVDALSCIIASNESFT</sequence>
<evidence type="ECO:0000256" key="5">
    <source>
        <dbReference type="RuleBase" id="RU003560"/>
    </source>
</evidence>
<protein>
    <submittedName>
        <fullName evidence="6">Acetylornithine transaminase</fullName>
        <ecNumber evidence="6">2.6.1.11</ecNumber>
    </submittedName>
</protein>
<gene>
    <name evidence="6" type="ORF">ThidrDRAFT_4634</name>
</gene>
<dbReference type="EC" id="2.6.1.11" evidence="6"/>
<evidence type="ECO:0000256" key="3">
    <source>
        <dbReference type="ARBA" id="ARBA00022679"/>
    </source>
</evidence>
<evidence type="ECO:0000256" key="4">
    <source>
        <dbReference type="ARBA" id="ARBA00022898"/>
    </source>
</evidence>
<dbReference type="eggNOG" id="COG0160">
    <property type="taxonomic scope" value="Bacteria"/>
</dbReference>
<dbReference type="OrthoDB" id="9770449at2"/>
<keyword evidence="3 6" id="KW-0808">Transferase</keyword>
<dbReference type="STRING" id="765913.ThidrDRAFT_4634"/>
<dbReference type="Gene3D" id="3.90.1150.10">
    <property type="entry name" value="Aspartate Aminotransferase, domain 1"/>
    <property type="match status" value="1"/>
</dbReference>
<dbReference type="PIRSF" id="PIRSF000521">
    <property type="entry name" value="Transaminase_4ab_Lys_Orn"/>
    <property type="match status" value="1"/>
</dbReference>
<dbReference type="InterPro" id="IPR005814">
    <property type="entry name" value="Aminotrans_3"/>
</dbReference>
<evidence type="ECO:0000313" key="7">
    <source>
        <dbReference type="Proteomes" id="UP000004200"/>
    </source>
</evidence>
<proteinExistence type="inferred from homology"/>
<dbReference type="PATRIC" id="fig|765913.3.peg.4681"/>
<dbReference type="AlphaFoldDB" id="G2E8M0"/>
<evidence type="ECO:0000256" key="2">
    <source>
        <dbReference type="ARBA" id="ARBA00022576"/>
    </source>
</evidence>
<keyword evidence="7" id="KW-1185">Reference proteome</keyword>
<dbReference type="Pfam" id="PF00202">
    <property type="entry name" value="Aminotran_3"/>
    <property type="match status" value="1"/>
</dbReference>
<dbReference type="InterPro" id="IPR015424">
    <property type="entry name" value="PyrdxlP-dep_Trfase"/>
</dbReference>
<dbReference type="Gene3D" id="3.40.640.10">
    <property type="entry name" value="Type I PLP-dependent aspartate aminotransferase-like (Major domain)"/>
    <property type="match status" value="1"/>
</dbReference>
<dbReference type="RefSeq" id="WP_007043345.1">
    <property type="nucleotide sequence ID" value="NZ_AFWT01000093.1"/>
</dbReference>
<comment type="similarity">
    <text evidence="5">Belongs to the class-III pyridoxal-phosphate-dependent aminotransferase family.</text>
</comment>
<dbReference type="InterPro" id="IPR015422">
    <property type="entry name" value="PyrdxlP-dep_Trfase_small"/>
</dbReference>
<dbReference type="InterPro" id="IPR050103">
    <property type="entry name" value="Class-III_PLP-dep_AT"/>
</dbReference>
<evidence type="ECO:0000256" key="1">
    <source>
        <dbReference type="ARBA" id="ARBA00001933"/>
    </source>
</evidence>
<keyword evidence="4 5" id="KW-0663">Pyridoxal phosphate</keyword>
<comment type="caution">
    <text evidence="6">The sequence shown here is derived from an EMBL/GenBank/DDBJ whole genome shotgun (WGS) entry which is preliminary data.</text>
</comment>
<name>G2E8M0_9GAMM</name>
<dbReference type="InterPro" id="IPR015421">
    <property type="entry name" value="PyrdxlP-dep_Trfase_major"/>
</dbReference>
<dbReference type="PANTHER" id="PTHR11986">
    <property type="entry name" value="AMINOTRANSFERASE CLASS III"/>
    <property type="match status" value="1"/>
</dbReference>
<dbReference type="SUPFAM" id="SSF53383">
    <property type="entry name" value="PLP-dependent transferases"/>
    <property type="match status" value="1"/>
</dbReference>